<dbReference type="AlphaFoldDB" id="A0A6N7Z4W7"/>
<dbReference type="RefSeq" id="WP_154757639.1">
    <property type="nucleotide sequence ID" value="NZ_WMBA01000022.1"/>
</dbReference>
<dbReference type="SUPFAM" id="SSF51905">
    <property type="entry name" value="FAD/NAD(P)-binding domain"/>
    <property type="match status" value="1"/>
</dbReference>
<protein>
    <submittedName>
        <fullName evidence="5">Monooxygenase</fullName>
    </submittedName>
</protein>
<dbReference type="Pfam" id="PF01494">
    <property type="entry name" value="FAD_binding_3"/>
    <property type="match status" value="1"/>
</dbReference>
<keyword evidence="2" id="KW-0285">Flavoprotein</keyword>
<dbReference type="Gene3D" id="3.30.9.10">
    <property type="entry name" value="D-Amino Acid Oxidase, subunit A, domain 2"/>
    <property type="match status" value="1"/>
</dbReference>
<feature type="domain" description="FAD-binding" evidence="4">
    <location>
        <begin position="12"/>
        <end position="370"/>
    </location>
</feature>
<proteinExistence type="predicted"/>
<evidence type="ECO:0000256" key="2">
    <source>
        <dbReference type="ARBA" id="ARBA00022630"/>
    </source>
</evidence>
<organism evidence="5 6">
    <name type="scientific">Amycolatopsis pithecellobii</name>
    <dbReference type="NCBI Taxonomy" id="664692"/>
    <lineage>
        <taxon>Bacteria</taxon>
        <taxon>Bacillati</taxon>
        <taxon>Actinomycetota</taxon>
        <taxon>Actinomycetes</taxon>
        <taxon>Pseudonocardiales</taxon>
        <taxon>Pseudonocardiaceae</taxon>
        <taxon>Amycolatopsis</taxon>
    </lineage>
</organism>
<dbReference type="PRINTS" id="PR00420">
    <property type="entry name" value="RNGMNOXGNASE"/>
</dbReference>
<dbReference type="Gene3D" id="3.40.30.120">
    <property type="match status" value="1"/>
</dbReference>
<keyword evidence="6" id="KW-1185">Reference proteome</keyword>
<keyword evidence="3" id="KW-0274">FAD</keyword>
<dbReference type="EMBL" id="WMBA01000022">
    <property type="protein sequence ID" value="MTD55440.1"/>
    <property type="molecule type" value="Genomic_DNA"/>
</dbReference>
<dbReference type="Gene3D" id="3.50.50.60">
    <property type="entry name" value="FAD/NAD(P)-binding domain"/>
    <property type="match status" value="1"/>
</dbReference>
<dbReference type="GO" id="GO:0016709">
    <property type="term" value="F:oxidoreductase activity, acting on paired donors, with incorporation or reduction of molecular oxygen, NAD(P)H as one donor, and incorporation of one atom of oxygen"/>
    <property type="evidence" value="ECO:0007669"/>
    <property type="project" value="UniProtKB-ARBA"/>
</dbReference>
<dbReference type="NCBIfam" id="NF004780">
    <property type="entry name" value="PRK06126.1"/>
    <property type="match status" value="1"/>
</dbReference>
<comment type="caution">
    <text evidence="5">The sequence shown here is derived from an EMBL/GenBank/DDBJ whole genome shotgun (WGS) entry which is preliminary data.</text>
</comment>
<dbReference type="InterPro" id="IPR050641">
    <property type="entry name" value="RIFMO-like"/>
</dbReference>
<dbReference type="PANTHER" id="PTHR43004:SF19">
    <property type="entry name" value="BINDING MONOOXYGENASE, PUTATIVE (JCVI)-RELATED"/>
    <property type="match status" value="1"/>
</dbReference>
<keyword evidence="5" id="KW-0503">Monooxygenase</keyword>
<dbReference type="GO" id="GO:0071949">
    <property type="term" value="F:FAD binding"/>
    <property type="evidence" value="ECO:0007669"/>
    <property type="project" value="InterPro"/>
</dbReference>
<name>A0A6N7Z4W7_9PSEU</name>
<evidence type="ECO:0000313" key="6">
    <source>
        <dbReference type="Proteomes" id="UP000440096"/>
    </source>
</evidence>
<accession>A0A6N7Z4W7</accession>
<evidence type="ECO:0000256" key="1">
    <source>
        <dbReference type="ARBA" id="ARBA00001974"/>
    </source>
</evidence>
<dbReference type="Pfam" id="PF21274">
    <property type="entry name" value="Rng_hyd_C"/>
    <property type="match status" value="1"/>
</dbReference>
<reference evidence="5 6" key="1">
    <citation type="submission" date="2019-11" db="EMBL/GenBank/DDBJ databases">
        <title>Draft genome of Amycolatopsis RM579.</title>
        <authorList>
            <person name="Duangmal K."/>
            <person name="Mingma R."/>
        </authorList>
    </citation>
    <scope>NUCLEOTIDE SEQUENCE [LARGE SCALE GENOMIC DNA]</scope>
    <source>
        <strain evidence="5 6">RM579</strain>
    </source>
</reference>
<comment type="cofactor">
    <cofactor evidence="1">
        <name>FAD</name>
        <dbReference type="ChEBI" id="CHEBI:57692"/>
    </cofactor>
</comment>
<dbReference type="InterPro" id="IPR002938">
    <property type="entry name" value="FAD-bd"/>
</dbReference>
<evidence type="ECO:0000313" key="5">
    <source>
        <dbReference type="EMBL" id="MTD55440.1"/>
    </source>
</evidence>
<evidence type="ECO:0000256" key="3">
    <source>
        <dbReference type="ARBA" id="ARBA00022827"/>
    </source>
</evidence>
<dbReference type="OrthoDB" id="4246007at2"/>
<dbReference type="InterPro" id="IPR036188">
    <property type="entry name" value="FAD/NAD-bd_sf"/>
</dbReference>
<evidence type="ECO:0000259" key="4">
    <source>
        <dbReference type="Pfam" id="PF01494"/>
    </source>
</evidence>
<keyword evidence="5" id="KW-0560">Oxidoreductase</keyword>
<gene>
    <name evidence="5" type="ORF">GKO32_15850</name>
</gene>
<dbReference type="PANTHER" id="PTHR43004">
    <property type="entry name" value="TRK SYSTEM POTASSIUM UPTAKE PROTEIN"/>
    <property type="match status" value="1"/>
</dbReference>
<sequence>MSETSDNNSHFPVGIIGAGPVGMMLALKLQQLGVDSVVIERSGSARMHPKGNTHNARTMEHYRSLGLAGRVRATGLPLDHPTDVAYFTSLAGREIQRLEMHSCREVLAKVARKQRGDPTPEPVHRSNQMYVEAILLSEVLQAPRITCLMSTECIDFAERDEHVELKLERPTGHETVTVDYLIGCDGPRSMVRRRLGAKYVGEDGREQGFMNGLQHSTYIRVRGLSRLLKDRRCWQYWVIRPEGIFDFVSLDGEDEFIFHAVQEDDLDEEAIRKRVAKGAGADLETEVLGTEDWVAGRALVADSYGAGRVFLCGDSAHLFTPTGGFGMNTGVDDAVNLAWKLAGAVQGWGGSTLMASYELERRPIAIRNTNAALALSKSLRDIPLGAVTDDADTEDPTAVAELAELLKGFKDEFASLGIQLGASYAGSPIVVDDGTPAPPDRPDVYVPTARPGARAPHWWLSTGAALFDEFGPGFTLLCLEGGETAAQLEREAIERSIPLTVLGLVEPGLDELYRATTVLVRPDGHVAWRGSGTADVTGVWDCVTGHEAAR</sequence>
<dbReference type="Proteomes" id="UP000440096">
    <property type="component" value="Unassembled WGS sequence"/>
</dbReference>